<dbReference type="Gene3D" id="1.10.340.70">
    <property type="match status" value="1"/>
</dbReference>
<evidence type="ECO:0000259" key="3">
    <source>
        <dbReference type="PROSITE" id="PS50994"/>
    </source>
</evidence>
<dbReference type="Gene3D" id="2.30.30.140">
    <property type="match status" value="1"/>
</dbReference>
<feature type="domain" description="Integrase catalytic" evidence="3">
    <location>
        <begin position="342"/>
        <end position="432"/>
    </location>
</feature>
<evidence type="ECO:0000313" key="5">
    <source>
        <dbReference type="RefSeq" id="XP_015272338.1"/>
    </source>
</evidence>
<feature type="compositionally biased region" description="Basic and acidic residues" evidence="2">
    <location>
        <begin position="33"/>
        <end position="48"/>
    </location>
</feature>
<dbReference type="InterPro" id="IPR036397">
    <property type="entry name" value="RNaseH_sf"/>
</dbReference>
<keyword evidence="4" id="KW-1185">Reference proteome</keyword>
<dbReference type="RefSeq" id="XP_015272338.1">
    <property type="nucleotide sequence ID" value="XM_015416852.1"/>
</dbReference>
<dbReference type="Pfam" id="PF17921">
    <property type="entry name" value="Integrase_H2C2"/>
    <property type="match status" value="1"/>
</dbReference>
<accession>A0ABM1KF51</accession>
<evidence type="ECO:0000256" key="1">
    <source>
        <dbReference type="ARBA" id="ARBA00039658"/>
    </source>
</evidence>
<proteinExistence type="predicted"/>
<dbReference type="GeneID" id="107115213"/>
<dbReference type="InterPro" id="IPR041588">
    <property type="entry name" value="Integrase_H2C2"/>
</dbReference>
<dbReference type="Pfam" id="PF00665">
    <property type="entry name" value="rve"/>
    <property type="match status" value="1"/>
</dbReference>
<evidence type="ECO:0000313" key="4">
    <source>
        <dbReference type="Proteomes" id="UP000694871"/>
    </source>
</evidence>
<organism evidence="4 5">
    <name type="scientific">Gekko japonicus</name>
    <name type="common">Schlegel's Japanese gecko</name>
    <dbReference type="NCBI Taxonomy" id="146911"/>
    <lineage>
        <taxon>Eukaryota</taxon>
        <taxon>Metazoa</taxon>
        <taxon>Chordata</taxon>
        <taxon>Craniata</taxon>
        <taxon>Vertebrata</taxon>
        <taxon>Euteleostomi</taxon>
        <taxon>Lepidosauria</taxon>
        <taxon>Squamata</taxon>
        <taxon>Bifurcata</taxon>
        <taxon>Gekkota</taxon>
        <taxon>Gekkonidae</taxon>
        <taxon>Gekkoninae</taxon>
        <taxon>Gekko</taxon>
    </lineage>
</organism>
<feature type="region of interest" description="Disordered" evidence="2">
    <location>
        <begin position="24"/>
        <end position="50"/>
    </location>
</feature>
<sequence length="540" mass="61090">MDLHLKTVQKLQVVKVANEDGILDRVGSPAEPTPERRTTEKPLKDPGQKNKTRLIKRLQHYSCGTAVFDVAWSLVAPAEIKDVSLADLKLKGHFAPQPSQIASRHAFYKWSQAANETIAEYVLALRKAARPCNFSDLEEALLDRLICGMKDEKLQQRLFARQALTYAVAYSEAVATEAAEKATQEVRGQDNARSTDCHLTNCCSCPSTILKTGSRSRKKIHVTVLLNGVPCEMEVDSGSAVTVISSETLQHLFLRWSRQRLKPSSIHLSDFSVHRGCLLWGNRVVVPPKLRNQVLEALHECHPGIVRMKGLARGYFWWPKIDSDIESWVQRCHECQLSRPDPPQAPVQQWEKSHQPWLRVHINFAGPFQGQIFLIIVDAYSKWLEVVPTSKMMALTVINALRHIFATHGFLDTLMSDNGTCFTASEFQDFLAVASFLLHQHVTPHSVTGQSPVEMLMGRRLTTLLDRMHPDLTTSRLPHSESTDRTRGFEEGEYVYARNYAGGHRWLPATITKVLGSHTYTVRLTDGRVFKQHIDQLRKR</sequence>
<dbReference type="InterPro" id="IPR001584">
    <property type="entry name" value="Integrase_cat-core"/>
</dbReference>
<dbReference type="PANTHER" id="PTHR37984">
    <property type="entry name" value="PROTEIN CBG26694"/>
    <property type="match status" value="1"/>
</dbReference>
<dbReference type="InterPro" id="IPR012337">
    <property type="entry name" value="RNaseH-like_sf"/>
</dbReference>
<dbReference type="InterPro" id="IPR050951">
    <property type="entry name" value="Retrovirus_Pol_polyprotein"/>
</dbReference>
<dbReference type="Proteomes" id="UP000694871">
    <property type="component" value="Unplaced"/>
</dbReference>
<dbReference type="SUPFAM" id="SSF53098">
    <property type="entry name" value="Ribonuclease H-like"/>
    <property type="match status" value="1"/>
</dbReference>
<evidence type="ECO:0000256" key="2">
    <source>
        <dbReference type="SAM" id="MobiDB-lite"/>
    </source>
</evidence>
<dbReference type="SUPFAM" id="SSF50630">
    <property type="entry name" value="Acid proteases"/>
    <property type="match status" value="1"/>
</dbReference>
<dbReference type="PANTHER" id="PTHR37984:SF12">
    <property type="entry name" value="RIBONUCLEASE H"/>
    <property type="match status" value="1"/>
</dbReference>
<dbReference type="PROSITE" id="PS50994">
    <property type="entry name" value="INTEGRASE"/>
    <property type="match status" value="1"/>
</dbReference>
<name>A0ABM1KF51_GEKJA</name>
<gene>
    <name evidence="5" type="primary">LOC107115213</name>
</gene>
<protein>
    <recommendedName>
        <fullName evidence="1">Gypsy retrotransposon integrase-like protein 1</fullName>
    </recommendedName>
</protein>
<reference evidence="5" key="1">
    <citation type="submission" date="2025-08" db="UniProtKB">
        <authorList>
            <consortium name="RefSeq"/>
        </authorList>
    </citation>
    <scope>IDENTIFICATION</scope>
</reference>
<dbReference type="Gene3D" id="3.30.420.10">
    <property type="entry name" value="Ribonuclease H-like superfamily/Ribonuclease H"/>
    <property type="match status" value="1"/>
</dbReference>
<dbReference type="InterPro" id="IPR021109">
    <property type="entry name" value="Peptidase_aspartic_dom_sf"/>
</dbReference>